<dbReference type="KEGG" id="bpg:Bathy08g00390"/>
<sequence>MTVEKTTKKKTSSKKTKTTGTPPSFVAEEEKDDAKTPTKEQHFLPEEEEQQQQMMPSSVVKKLPQITVARLLNETQLGVAMHKRIVRQMTELRHVSGNEKFLQDVCTCLLHVLLEYKRDLHTERVIRFIIAFTSHREPGHEEEADEFCESLIRFLLNVTAAKDRAVRFRACQMVAGILNALGPDAEISDDLYDQMEETMLERLRDNTPAVRAQAARALSRLQDGGEDADFSNSEITTAFIELIGGEKNKDARKAILGALAISDHTISVVVERTRDISEEVRRIAFLALAAKVPVESVSIEHRALVLRRGLNDRSISVRSACVDMLKKWMSSSVCENDPIKLLKLLDAESHPNVSEMALKTLIETKTVKAMAYATKEKSETSGLRRFFLKKSEEEEEEEKVSVVELFSPEEALFWRVIVEALANQTSSSGKDTSLAVGQARAVLQAETEEVEDALDQCLPESSMDLLRAISMHADGKTTSSVFAARQLMMTLNCSDMNDGALRRGAATLVYERLRSIGDLNDENDVSCYARGGDGEWEKQLIDLAKRVHDDNEHVAVVLGACDSLRGTVTDEENNNKNDDDVNDDTNVYAETQALFIASSLFETANNSSSSKLPAHATEAVMQSLVRPAVAHASAGVRREGIKLLGLLLMCGTNALTEETVQILRTAADVDPSEPVKCMALRALGDAAMLYGPKALDARRDMPVPKKGIHVRFDDDDDDDEREEDEKEKENNDDADADADGEENETAGYQLTLEKQLLRIIESACEPFENPKDKTDLEELDAENIDAMNEAAFTESENSAQTIACETLAKLALRRGYYAFEQPSLVISTLLGAIFACNAQETPRLAQCLAVFFPAIASAPDAKVRACLIDAVLPSLRMASQKKGVAKVAAFLTSLLELETGISSSSNHKEGGDEASNSDTDKNKNLDGVIERSDAGEAELVRSLSIEILALNAKPFGTGVAGAQVKAYHAAISRVLSRVPIPDVKSMLTSQPNDGSAVNGSIVSEETKQRVTLQLSEAFVAMKMATKKCPKEKIALKDINIAKDRIHDSLGVSSSSSSNSNNINNDNEEGEDEVETLFNEDLQFAEYAEGVEKYASELSQSEDLPFYDRKGPKVSKLKEKVMAAPARERSKRAAAQVASEKWVEDDLNVPLAKVTPQPTRSSRRREALQEFNE</sequence>
<comment type="subcellular location">
    <subcellularLocation>
        <location evidence="1">Chromosome</location>
    </subcellularLocation>
</comment>
<organism evidence="10 11">
    <name type="scientific">Bathycoccus prasinos</name>
    <dbReference type="NCBI Taxonomy" id="41875"/>
    <lineage>
        <taxon>Eukaryota</taxon>
        <taxon>Viridiplantae</taxon>
        <taxon>Chlorophyta</taxon>
        <taxon>Mamiellophyceae</taxon>
        <taxon>Mamiellales</taxon>
        <taxon>Bathycoccaceae</taxon>
        <taxon>Bathycoccus</taxon>
    </lineage>
</organism>
<comment type="similarity">
    <text evidence="2">Belongs to the CND3 (condensin subunit 3) family.</text>
</comment>
<keyword evidence="5" id="KW-0498">Mitosis</keyword>
<feature type="compositionally biased region" description="Basic and acidic residues" evidence="8">
    <location>
        <begin position="32"/>
        <end position="45"/>
    </location>
</feature>
<keyword evidence="11" id="KW-1185">Reference proteome</keyword>
<dbReference type="PANTHER" id="PTHR14418:SF5">
    <property type="entry name" value="CONDENSIN COMPLEX SUBUNIT 3"/>
    <property type="match status" value="1"/>
</dbReference>
<evidence type="ECO:0000256" key="5">
    <source>
        <dbReference type="ARBA" id="ARBA00022776"/>
    </source>
</evidence>
<dbReference type="GO" id="GO:0000793">
    <property type="term" value="C:condensed chromosome"/>
    <property type="evidence" value="ECO:0007669"/>
    <property type="project" value="TreeGrafter"/>
</dbReference>
<dbReference type="RefSeq" id="XP_007511610.1">
    <property type="nucleotide sequence ID" value="XM_007511548.1"/>
</dbReference>
<evidence type="ECO:0000256" key="2">
    <source>
        <dbReference type="ARBA" id="ARBA00006533"/>
    </source>
</evidence>
<evidence type="ECO:0000256" key="6">
    <source>
        <dbReference type="ARBA" id="ARBA00023067"/>
    </source>
</evidence>
<dbReference type="InterPro" id="IPR025977">
    <property type="entry name" value="Cnd3_C"/>
</dbReference>
<dbReference type="GO" id="GO:0007076">
    <property type="term" value="P:mitotic chromosome condensation"/>
    <property type="evidence" value="ECO:0007669"/>
    <property type="project" value="InterPro"/>
</dbReference>
<evidence type="ECO:0000256" key="1">
    <source>
        <dbReference type="ARBA" id="ARBA00004286"/>
    </source>
</evidence>
<dbReference type="InterPro" id="IPR011989">
    <property type="entry name" value="ARM-like"/>
</dbReference>
<evidence type="ECO:0000313" key="10">
    <source>
        <dbReference type="EMBL" id="CCO17731.1"/>
    </source>
</evidence>
<evidence type="ECO:0000259" key="9">
    <source>
        <dbReference type="Pfam" id="PF12719"/>
    </source>
</evidence>
<feature type="compositionally biased region" description="Basic residues" evidence="8">
    <location>
        <begin position="7"/>
        <end position="17"/>
    </location>
</feature>
<proteinExistence type="inferred from homology"/>
<dbReference type="AlphaFoldDB" id="K8EI81"/>
<feature type="region of interest" description="Disordered" evidence="8">
    <location>
        <begin position="1"/>
        <end position="57"/>
    </location>
</feature>
<feature type="region of interest" description="Disordered" evidence="8">
    <location>
        <begin position="706"/>
        <end position="743"/>
    </location>
</feature>
<keyword evidence="3" id="KW-0158">Chromosome</keyword>
<feature type="region of interest" description="Disordered" evidence="8">
    <location>
        <begin position="1049"/>
        <end position="1073"/>
    </location>
</feature>
<feature type="compositionally biased region" description="Basic and acidic residues" evidence="8">
    <location>
        <begin position="1163"/>
        <end position="1172"/>
    </location>
</feature>
<feature type="region of interest" description="Disordered" evidence="8">
    <location>
        <begin position="1152"/>
        <end position="1172"/>
    </location>
</feature>
<accession>K8EI81</accession>
<feature type="compositionally biased region" description="Acidic residues" evidence="8">
    <location>
        <begin position="713"/>
        <end position="743"/>
    </location>
</feature>
<feature type="compositionally biased region" description="Low complexity" evidence="8">
    <location>
        <begin position="1052"/>
        <end position="1064"/>
    </location>
</feature>
<evidence type="ECO:0000256" key="4">
    <source>
        <dbReference type="ARBA" id="ARBA00022618"/>
    </source>
</evidence>
<gene>
    <name evidence="10" type="ORF">Bathy08g00390</name>
</gene>
<reference evidence="10 11" key="1">
    <citation type="submission" date="2011-10" db="EMBL/GenBank/DDBJ databases">
        <authorList>
            <person name="Genoscope - CEA"/>
        </authorList>
    </citation>
    <scope>NUCLEOTIDE SEQUENCE [LARGE SCALE GENOMIC DNA]</scope>
    <source>
        <strain evidence="10 11">RCC 1105</strain>
    </source>
</reference>
<evidence type="ECO:0000256" key="8">
    <source>
        <dbReference type="SAM" id="MobiDB-lite"/>
    </source>
</evidence>
<dbReference type="InterPro" id="IPR027165">
    <property type="entry name" value="CND3"/>
</dbReference>
<name>K8EI81_9CHLO</name>
<dbReference type="Proteomes" id="UP000198341">
    <property type="component" value="Chromosome 8"/>
</dbReference>
<evidence type="ECO:0000256" key="3">
    <source>
        <dbReference type="ARBA" id="ARBA00022454"/>
    </source>
</evidence>
<dbReference type="Pfam" id="PF12719">
    <property type="entry name" value="Cnd3"/>
    <property type="match status" value="1"/>
</dbReference>
<dbReference type="OrthoDB" id="496423at2759"/>
<dbReference type="GeneID" id="19014018"/>
<keyword evidence="7" id="KW-0131">Cell cycle</keyword>
<protein>
    <recommendedName>
        <fullName evidence="9">Nuclear condensin complex subunit 3 C-terminal domain-containing protein</fullName>
    </recommendedName>
</protein>
<dbReference type="GO" id="GO:0051301">
    <property type="term" value="P:cell division"/>
    <property type="evidence" value="ECO:0007669"/>
    <property type="project" value="UniProtKB-KW"/>
</dbReference>
<dbReference type="InterPro" id="IPR016024">
    <property type="entry name" value="ARM-type_fold"/>
</dbReference>
<evidence type="ECO:0000313" key="11">
    <source>
        <dbReference type="Proteomes" id="UP000198341"/>
    </source>
</evidence>
<feature type="domain" description="Nuclear condensin complex subunit 3 C-terminal" evidence="9">
    <location>
        <begin position="593"/>
        <end position="910"/>
    </location>
</feature>
<keyword evidence="6" id="KW-0226">DNA condensation</keyword>
<dbReference type="STRING" id="41875.K8EI81"/>
<dbReference type="eggNOG" id="KOG2025">
    <property type="taxonomic scope" value="Eukaryota"/>
</dbReference>
<dbReference type="SUPFAM" id="SSF48371">
    <property type="entry name" value="ARM repeat"/>
    <property type="match status" value="1"/>
</dbReference>
<dbReference type="PANTHER" id="PTHR14418">
    <property type="entry name" value="CONDENSIN COMPLEX SUBUNIT 3-RELATED"/>
    <property type="match status" value="1"/>
</dbReference>
<dbReference type="Gene3D" id="1.25.10.10">
    <property type="entry name" value="Leucine-rich Repeat Variant"/>
    <property type="match status" value="1"/>
</dbReference>
<keyword evidence="4" id="KW-0132">Cell division</keyword>
<dbReference type="GO" id="GO:0000796">
    <property type="term" value="C:condensin complex"/>
    <property type="evidence" value="ECO:0007669"/>
    <property type="project" value="InterPro"/>
</dbReference>
<feature type="region of interest" description="Disordered" evidence="8">
    <location>
        <begin position="902"/>
        <end position="925"/>
    </location>
</feature>
<evidence type="ECO:0000256" key="7">
    <source>
        <dbReference type="ARBA" id="ARBA00023306"/>
    </source>
</evidence>
<dbReference type="EMBL" id="FO082271">
    <property type="protein sequence ID" value="CCO17731.1"/>
    <property type="molecule type" value="Genomic_DNA"/>
</dbReference>